<proteinExistence type="predicted"/>
<accession>A0A0K9NXE5</accession>
<dbReference type="PANTHER" id="PTHR13437">
    <property type="entry name" value="NUCLEOPORIN P58/P45 NUCLEOPORIN-LIKE PROTEIN 1"/>
    <property type="match status" value="1"/>
</dbReference>
<feature type="compositionally biased region" description="Low complexity" evidence="8">
    <location>
        <begin position="48"/>
        <end position="82"/>
    </location>
</feature>
<dbReference type="PANTHER" id="PTHR13437:SF2">
    <property type="entry name" value="NUCLEOPORIN P58_P45"/>
    <property type="match status" value="1"/>
</dbReference>
<evidence type="ECO:0000256" key="3">
    <source>
        <dbReference type="ARBA" id="ARBA00022816"/>
    </source>
</evidence>
<dbReference type="GO" id="GO:0015031">
    <property type="term" value="P:protein transport"/>
    <property type="evidence" value="ECO:0007669"/>
    <property type="project" value="UniProtKB-KW"/>
</dbReference>
<organism evidence="9 10">
    <name type="scientific">Zostera marina</name>
    <name type="common">Eelgrass</name>
    <dbReference type="NCBI Taxonomy" id="29655"/>
    <lineage>
        <taxon>Eukaryota</taxon>
        <taxon>Viridiplantae</taxon>
        <taxon>Streptophyta</taxon>
        <taxon>Embryophyta</taxon>
        <taxon>Tracheophyta</taxon>
        <taxon>Spermatophyta</taxon>
        <taxon>Magnoliopsida</taxon>
        <taxon>Liliopsida</taxon>
        <taxon>Zosteraceae</taxon>
        <taxon>Zostera</taxon>
    </lineage>
</organism>
<dbReference type="AlphaFoldDB" id="A0A0K9NXE5"/>
<feature type="compositionally biased region" description="Polar residues" evidence="8">
    <location>
        <begin position="1"/>
        <end position="47"/>
    </location>
</feature>
<feature type="compositionally biased region" description="Basic residues" evidence="8">
    <location>
        <begin position="503"/>
        <end position="512"/>
    </location>
</feature>
<feature type="region of interest" description="Disordered" evidence="8">
    <location>
        <begin position="1"/>
        <end position="82"/>
    </location>
</feature>
<dbReference type="OMA" id="NYSTKWA"/>
<dbReference type="STRING" id="29655.A0A0K9NXE5"/>
<feature type="compositionally biased region" description="Low complexity" evidence="8">
    <location>
        <begin position="423"/>
        <end position="435"/>
    </location>
</feature>
<evidence type="ECO:0000256" key="4">
    <source>
        <dbReference type="ARBA" id="ARBA00022927"/>
    </source>
</evidence>
<keyword evidence="5" id="KW-0811">Translocation</keyword>
<evidence type="ECO:0000256" key="5">
    <source>
        <dbReference type="ARBA" id="ARBA00023010"/>
    </source>
</evidence>
<comment type="caution">
    <text evidence="9">The sequence shown here is derived from an EMBL/GenBank/DDBJ whole genome shotgun (WGS) entry which is preliminary data.</text>
</comment>
<feature type="compositionally biased region" description="Polar residues" evidence="8">
    <location>
        <begin position="445"/>
        <end position="456"/>
    </location>
</feature>
<sequence length="512" mass="56297">MSFSFAQPQQQSLFQTPNQQQQQKSLFQTPTQPQAFSFPQTPATPNLFQQSQQQQPQNPQFQQPQPQFQQQQPQNSQFQQMQQQPQQQFLLLTVDKKPASYNTKFTDLHPDSQKYLLQIEERILEYRVESQSLDHCSRLHDSSVSNSGFEQDAAHIIQELGGISTAIDRERNLIQEQMSVMNTMMRDTEMAVRSFIIVHQRFFRATSSATTTSATALTSGLTQAPNPTSQQITTNPAPVFDFYSGVPKRPSTFLEHTFSRFEKYLAECSQWVEELEQLFRLDSEGAGSSSGTTLLQSLPTIISNVHDYFIHVTAKVEGVHQRIASMKTAYLAELRRHCGDWNNPFLEADRREIAKQEAAARIVHPTLHLPAVPSQPSTQVAGLITNSAIPGSTSSFPQQSSGSSFVNTILALNNPSSSSFSSSTPSSSLFSVPSSSPAPPLVGLPQSTPFGSSQTTSLFGSITPTSSAPFGVGSSVGFSTPLFGSGQAVNNTGANFGGTTKSSKPRSRTSRR</sequence>
<feature type="region of interest" description="Disordered" evidence="8">
    <location>
        <begin position="483"/>
        <end position="512"/>
    </location>
</feature>
<dbReference type="GO" id="GO:0005643">
    <property type="term" value="C:nuclear pore"/>
    <property type="evidence" value="ECO:0000318"/>
    <property type="project" value="GO_Central"/>
</dbReference>
<gene>
    <name evidence="9" type="ORF">ZOSMA_52G01070</name>
</gene>
<keyword evidence="2" id="KW-0813">Transport</keyword>
<keyword evidence="6" id="KW-0906">Nuclear pore complex</keyword>
<dbReference type="Gene3D" id="6.10.140.1350">
    <property type="match status" value="1"/>
</dbReference>
<feature type="compositionally biased region" description="Polar residues" evidence="8">
    <location>
        <begin position="487"/>
        <end position="498"/>
    </location>
</feature>
<dbReference type="Proteomes" id="UP000036987">
    <property type="component" value="Unassembled WGS sequence"/>
</dbReference>
<evidence type="ECO:0000256" key="6">
    <source>
        <dbReference type="ARBA" id="ARBA00023132"/>
    </source>
</evidence>
<evidence type="ECO:0000256" key="1">
    <source>
        <dbReference type="ARBA" id="ARBA00004567"/>
    </source>
</evidence>
<evidence type="ECO:0000256" key="7">
    <source>
        <dbReference type="ARBA" id="ARBA00023242"/>
    </source>
</evidence>
<dbReference type="GO" id="GO:0008139">
    <property type="term" value="F:nuclear localization sequence binding"/>
    <property type="evidence" value="ECO:0000318"/>
    <property type="project" value="GO_Central"/>
</dbReference>
<name>A0A0K9NXE5_ZOSMR</name>
<dbReference type="GO" id="GO:0051028">
    <property type="term" value="P:mRNA transport"/>
    <property type="evidence" value="ECO:0007669"/>
    <property type="project" value="UniProtKB-KW"/>
</dbReference>
<evidence type="ECO:0000256" key="2">
    <source>
        <dbReference type="ARBA" id="ARBA00022448"/>
    </source>
</evidence>
<evidence type="ECO:0000313" key="10">
    <source>
        <dbReference type="Proteomes" id="UP000036987"/>
    </source>
</evidence>
<evidence type="ECO:0008006" key="11">
    <source>
        <dbReference type="Google" id="ProtNLM"/>
    </source>
</evidence>
<dbReference type="OrthoDB" id="2538017at2759"/>
<dbReference type="EMBL" id="LFYR01001488">
    <property type="protein sequence ID" value="KMZ61456.1"/>
    <property type="molecule type" value="Genomic_DNA"/>
</dbReference>
<dbReference type="InterPro" id="IPR024882">
    <property type="entry name" value="NUP58/p45/49"/>
</dbReference>
<keyword evidence="10" id="KW-1185">Reference proteome</keyword>
<keyword evidence="4" id="KW-0653">Protein transport</keyword>
<reference evidence="10" key="1">
    <citation type="journal article" date="2016" name="Nature">
        <title>The genome of the seagrass Zostera marina reveals angiosperm adaptation to the sea.</title>
        <authorList>
            <person name="Olsen J.L."/>
            <person name="Rouze P."/>
            <person name="Verhelst B."/>
            <person name="Lin Y.-C."/>
            <person name="Bayer T."/>
            <person name="Collen J."/>
            <person name="Dattolo E."/>
            <person name="De Paoli E."/>
            <person name="Dittami S."/>
            <person name="Maumus F."/>
            <person name="Michel G."/>
            <person name="Kersting A."/>
            <person name="Lauritano C."/>
            <person name="Lohaus R."/>
            <person name="Toepel M."/>
            <person name="Tonon T."/>
            <person name="Vanneste K."/>
            <person name="Amirebrahimi M."/>
            <person name="Brakel J."/>
            <person name="Bostroem C."/>
            <person name="Chovatia M."/>
            <person name="Grimwood J."/>
            <person name="Jenkins J.W."/>
            <person name="Jueterbock A."/>
            <person name="Mraz A."/>
            <person name="Stam W.T."/>
            <person name="Tice H."/>
            <person name="Bornberg-Bauer E."/>
            <person name="Green P.J."/>
            <person name="Pearson G.A."/>
            <person name="Procaccini G."/>
            <person name="Duarte C.M."/>
            <person name="Schmutz J."/>
            <person name="Reusch T.B.H."/>
            <person name="Van de Peer Y."/>
        </authorList>
    </citation>
    <scope>NUCLEOTIDE SEQUENCE [LARGE SCALE GENOMIC DNA]</scope>
    <source>
        <strain evidence="10">cv. Finnish</strain>
    </source>
</reference>
<evidence type="ECO:0000256" key="8">
    <source>
        <dbReference type="SAM" id="MobiDB-lite"/>
    </source>
</evidence>
<comment type="subcellular location">
    <subcellularLocation>
        <location evidence="1">Nucleus</location>
        <location evidence="1">Nuclear pore complex</location>
    </subcellularLocation>
</comment>
<feature type="region of interest" description="Disordered" evidence="8">
    <location>
        <begin position="423"/>
        <end position="456"/>
    </location>
</feature>
<evidence type="ECO:0000313" key="9">
    <source>
        <dbReference type="EMBL" id="KMZ61456.1"/>
    </source>
</evidence>
<dbReference type="GO" id="GO:0017056">
    <property type="term" value="F:structural constituent of nuclear pore"/>
    <property type="evidence" value="ECO:0000318"/>
    <property type="project" value="GO_Central"/>
</dbReference>
<keyword evidence="7" id="KW-0539">Nucleus</keyword>
<keyword evidence="3" id="KW-0509">mRNA transport</keyword>
<protein>
    <recommendedName>
        <fullName evidence="11">Hydroxyproline-rich glycoprotein family protein</fullName>
    </recommendedName>
</protein>